<feature type="binding site" evidence="10">
    <location>
        <position position="101"/>
    </location>
    <ligand>
        <name>thiamine diphosphate</name>
        <dbReference type="ChEBI" id="CHEBI:58937"/>
    </ligand>
</feature>
<proteinExistence type="inferred from homology"/>
<dbReference type="PANTHER" id="PTHR32154">
    <property type="entry name" value="PYRUVATE-FLAVODOXIN OXIDOREDUCTASE-RELATED"/>
    <property type="match status" value="1"/>
</dbReference>
<dbReference type="GO" id="GO:0030976">
    <property type="term" value="F:thiamine pyrophosphate binding"/>
    <property type="evidence" value="ECO:0007669"/>
    <property type="project" value="InterPro"/>
</dbReference>
<evidence type="ECO:0000256" key="3">
    <source>
        <dbReference type="ARBA" id="ARBA00022485"/>
    </source>
</evidence>
<feature type="binding site" evidence="12">
    <location>
        <position position="793"/>
    </location>
    <ligand>
        <name>[4Fe-4S] cluster</name>
        <dbReference type="ChEBI" id="CHEBI:49883"/>
        <label>2</label>
    </ligand>
</feature>
<keyword evidence="2 9" id="KW-0813">Transport</keyword>
<dbReference type="FunFam" id="3.40.920.10:FF:000001">
    <property type="entry name" value="Pyruvate:ferredoxin (Flavodoxin) oxidoreductase"/>
    <property type="match status" value="1"/>
</dbReference>
<evidence type="ECO:0000256" key="1">
    <source>
        <dbReference type="ARBA" id="ARBA00009032"/>
    </source>
</evidence>
<protein>
    <submittedName>
        <fullName evidence="15">Pyruvate-ferredoxin/flavodoxin oxidoreductase</fullName>
    </submittedName>
</protein>
<accession>A0A1H9T332</accession>
<dbReference type="STRING" id="64702.SAMN05443377_11824"/>
<dbReference type="InterPro" id="IPR011766">
    <property type="entry name" value="TPP_enzyme_TPP-bd"/>
</dbReference>
<dbReference type="Pfam" id="PF01558">
    <property type="entry name" value="POR"/>
    <property type="match status" value="1"/>
</dbReference>
<feature type="compositionally biased region" description="Basic and acidic residues" evidence="13">
    <location>
        <begin position="21"/>
        <end position="34"/>
    </location>
</feature>
<dbReference type="InterPro" id="IPR037112">
    <property type="entry name" value="Pyrv-flavodox_OxR_EKR_sf"/>
</dbReference>
<gene>
    <name evidence="15" type="ORF">SAMN05443377_11824</name>
</gene>
<dbReference type="CDD" id="cd07034">
    <property type="entry name" value="TPP_PYR_PFOR_IOR-alpha_like"/>
    <property type="match status" value="1"/>
</dbReference>
<dbReference type="SUPFAM" id="SSF52922">
    <property type="entry name" value="TK C-terminal domain-like"/>
    <property type="match status" value="1"/>
</dbReference>
<dbReference type="GO" id="GO:0022900">
    <property type="term" value="P:electron transport chain"/>
    <property type="evidence" value="ECO:0007669"/>
    <property type="project" value="InterPro"/>
</dbReference>
<dbReference type="FunFam" id="3.40.50.920:FF:000007">
    <property type="entry name" value="Pyruvate:ferredoxin (Flavodoxin) oxidoreductase"/>
    <property type="match status" value="1"/>
</dbReference>
<dbReference type="InterPro" id="IPR029061">
    <property type="entry name" value="THDP-binding"/>
</dbReference>
<dbReference type="FunFam" id="3.40.50.970:FF:000012">
    <property type="entry name" value="Pyruvate:ferredoxin (Flavodoxin) oxidoreductase"/>
    <property type="match status" value="1"/>
</dbReference>
<dbReference type="Proteomes" id="UP000198815">
    <property type="component" value="Unassembled WGS sequence"/>
</dbReference>
<name>A0A1H9T332_9ACTN</name>
<keyword evidence="6 9" id="KW-0560">Oxidoreductase</keyword>
<feature type="binding site" evidence="10">
    <location>
        <begin position="1020"/>
        <end position="1023"/>
    </location>
    <ligand>
        <name>thiamine diphosphate</name>
        <dbReference type="ChEBI" id="CHEBI:58937"/>
    </ligand>
</feature>
<evidence type="ECO:0000256" key="10">
    <source>
        <dbReference type="PIRSR" id="PIRSR000159-1"/>
    </source>
</evidence>
<feature type="binding site" evidence="12">
    <location>
        <position position="737"/>
    </location>
    <ligand>
        <name>[4Fe-4S] cluster</name>
        <dbReference type="ChEBI" id="CHEBI:49883"/>
        <label>1</label>
    </ligand>
</feature>
<evidence type="ECO:0000256" key="7">
    <source>
        <dbReference type="ARBA" id="ARBA00023004"/>
    </source>
</evidence>
<feature type="binding site" evidence="12">
    <location>
        <position position="741"/>
    </location>
    <ligand>
        <name>[4Fe-4S] cluster</name>
        <dbReference type="ChEBI" id="CHEBI:49883"/>
        <label>2</label>
    </ligand>
</feature>
<feature type="binding site" evidence="10">
    <location>
        <position position="865"/>
    </location>
    <ligand>
        <name>thiamine diphosphate</name>
        <dbReference type="ChEBI" id="CHEBI:58937"/>
    </ligand>
</feature>
<feature type="binding site" evidence="10">
    <location>
        <position position="888"/>
    </location>
    <ligand>
        <name>thiamine diphosphate</name>
        <dbReference type="ChEBI" id="CHEBI:58937"/>
    </ligand>
</feature>
<dbReference type="InterPro" id="IPR017900">
    <property type="entry name" value="4Fe4S_Fe_S_CS"/>
</dbReference>
<dbReference type="Pfam" id="PF01855">
    <property type="entry name" value="POR_N"/>
    <property type="match status" value="1"/>
</dbReference>
<dbReference type="GO" id="GO:0006979">
    <property type="term" value="P:response to oxidative stress"/>
    <property type="evidence" value="ECO:0007669"/>
    <property type="project" value="TreeGrafter"/>
</dbReference>
<dbReference type="InterPro" id="IPR019752">
    <property type="entry name" value="Pyrv/ketoisovalerate_OxRed_cat"/>
</dbReference>
<dbReference type="InterPro" id="IPR050722">
    <property type="entry name" value="Pyruvate:ferred/Flavod_OxRd"/>
</dbReference>
<evidence type="ECO:0000256" key="9">
    <source>
        <dbReference type="PIRNR" id="PIRNR000159"/>
    </source>
</evidence>
<feature type="binding site" evidence="12">
    <location>
        <position position="1129"/>
    </location>
    <ligand>
        <name>[4Fe-4S] cluster</name>
        <dbReference type="ChEBI" id="CHEBI:49883"/>
        <label>3</label>
    </ligand>
</feature>
<dbReference type="CDD" id="cd03377">
    <property type="entry name" value="TPP_PFOR_PNO"/>
    <property type="match status" value="1"/>
</dbReference>
<feature type="site" description="Important for catalytic activity" evidence="11">
    <location>
        <position position="1054"/>
    </location>
</feature>
<dbReference type="InterPro" id="IPR002869">
    <property type="entry name" value="Pyrv_flavodox_OxRed_cen"/>
</dbReference>
<dbReference type="InterPro" id="IPR002880">
    <property type="entry name" value="Pyrv_Fd/Flavodoxin_OxRdtase_N"/>
</dbReference>
<dbReference type="InterPro" id="IPR009014">
    <property type="entry name" value="Transketo_C/PFOR_II"/>
</dbReference>
<feature type="region of interest" description="Disordered" evidence="13">
    <location>
        <begin position="1"/>
        <end position="34"/>
    </location>
</feature>
<keyword evidence="4 12" id="KW-0479">Metal-binding</keyword>
<evidence type="ECO:0000256" key="5">
    <source>
        <dbReference type="ARBA" id="ARBA00022982"/>
    </source>
</evidence>
<dbReference type="PIRSF" id="PIRSF000159">
    <property type="entry name" value="NifJ"/>
    <property type="match status" value="1"/>
</dbReference>
<dbReference type="InterPro" id="IPR019456">
    <property type="entry name" value="Pyrv-flavodox_OxRtase_EKR"/>
</dbReference>
<comment type="similarity">
    <text evidence="1 9">Belongs to the pyruvate:ferredoxin/flavodoxin oxidoreductase family.</text>
</comment>
<keyword evidence="16" id="KW-1185">Reference proteome</keyword>
<keyword evidence="15" id="KW-0670">Pyruvate</keyword>
<feature type="site" description="Important for catalytic activity" evidence="11">
    <location>
        <position position="101"/>
    </location>
</feature>
<evidence type="ECO:0000259" key="14">
    <source>
        <dbReference type="PROSITE" id="PS51379"/>
    </source>
</evidence>
<dbReference type="Gene3D" id="4.10.780.10">
    <property type="entry name" value="Pyruvate-flavodoxin oxidoreductase, EKR domain"/>
    <property type="match status" value="1"/>
</dbReference>
<dbReference type="SMART" id="SM00890">
    <property type="entry name" value="EKR"/>
    <property type="match status" value="1"/>
</dbReference>
<dbReference type="AlphaFoldDB" id="A0A1H9T332"/>
<evidence type="ECO:0000256" key="6">
    <source>
        <dbReference type="ARBA" id="ARBA00023002"/>
    </source>
</evidence>
<dbReference type="PROSITE" id="PS51379">
    <property type="entry name" value="4FE4S_FER_2"/>
    <property type="match status" value="2"/>
</dbReference>
<evidence type="ECO:0000313" key="15">
    <source>
        <dbReference type="EMBL" id="SER91541.1"/>
    </source>
</evidence>
<keyword evidence="3 12" id="KW-0004">4Fe-4S</keyword>
<dbReference type="Gene3D" id="3.40.50.970">
    <property type="match status" value="2"/>
</dbReference>
<dbReference type="GO" id="GO:0051539">
    <property type="term" value="F:4 iron, 4 sulfur cluster binding"/>
    <property type="evidence" value="ECO:0007669"/>
    <property type="project" value="UniProtKB-KW"/>
</dbReference>
<dbReference type="Pfam" id="PF10371">
    <property type="entry name" value="EKR"/>
    <property type="match status" value="1"/>
</dbReference>
<dbReference type="EMBL" id="FOGZ01000018">
    <property type="protein sequence ID" value="SER91541.1"/>
    <property type="molecule type" value="Genomic_DNA"/>
</dbReference>
<evidence type="ECO:0000256" key="13">
    <source>
        <dbReference type="SAM" id="MobiDB-lite"/>
    </source>
</evidence>
<evidence type="ECO:0000256" key="2">
    <source>
        <dbReference type="ARBA" id="ARBA00022448"/>
    </source>
</evidence>
<feature type="binding site" evidence="10">
    <location>
        <position position="151"/>
    </location>
    <ligand>
        <name>pyruvate</name>
        <dbReference type="ChEBI" id="CHEBI:15361"/>
    </ligand>
</feature>
<dbReference type="InterPro" id="IPR017896">
    <property type="entry name" value="4Fe4S_Fe-S-bd"/>
</dbReference>
<dbReference type="InterPro" id="IPR033412">
    <property type="entry name" value="PFOR_II"/>
</dbReference>
<keyword evidence="7 12" id="KW-0408">Iron</keyword>
<keyword evidence="8 12" id="KW-0411">Iron-sulfur</keyword>
<feature type="compositionally biased region" description="Polar residues" evidence="13">
    <location>
        <begin position="1"/>
        <end position="17"/>
    </location>
</feature>
<dbReference type="GO" id="GO:0000287">
    <property type="term" value="F:magnesium ion binding"/>
    <property type="evidence" value="ECO:0007669"/>
    <property type="project" value="UniProtKB-ARBA"/>
</dbReference>
<dbReference type="PANTHER" id="PTHR32154:SF0">
    <property type="entry name" value="PYRUVATE-FLAVODOXIN OXIDOREDUCTASE-RELATED"/>
    <property type="match status" value="1"/>
</dbReference>
<dbReference type="Gene3D" id="3.40.50.920">
    <property type="match status" value="1"/>
</dbReference>
<feature type="site" description="Important for catalytic activity" evidence="11">
    <location>
        <position position="68"/>
    </location>
</feature>
<dbReference type="Pfam" id="PF02775">
    <property type="entry name" value="TPP_enzyme_C"/>
    <property type="match status" value="1"/>
</dbReference>
<dbReference type="GO" id="GO:0016903">
    <property type="term" value="F:oxidoreductase activity, acting on the aldehyde or oxo group of donors"/>
    <property type="evidence" value="ECO:0007669"/>
    <property type="project" value="InterPro"/>
</dbReference>
<evidence type="ECO:0000313" key="16">
    <source>
        <dbReference type="Proteomes" id="UP000198815"/>
    </source>
</evidence>
<reference evidence="16" key="1">
    <citation type="submission" date="2016-10" db="EMBL/GenBank/DDBJ databases">
        <authorList>
            <person name="Varghese N."/>
            <person name="Submissions S."/>
        </authorList>
    </citation>
    <scope>NUCLEOTIDE SEQUENCE [LARGE SCALE GENOMIC DNA]</scope>
    <source>
        <strain evidence="16">DSM 16859</strain>
    </source>
</reference>
<keyword evidence="5 9" id="KW-0249">Electron transport</keyword>
<feature type="binding site" evidence="10">
    <location>
        <position position="68"/>
    </location>
    <ligand>
        <name>pyruvate</name>
        <dbReference type="ChEBI" id="CHEBI:15361"/>
    </ligand>
</feature>
<dbReference type="NCBIfam" id="TIGR02176">
    <property type="entry name" value="pyruv_ox_red"/>
    <property type="match status" value="1"/>
</dbReference>
<evidence type="ECO:0000256" key="4">
    <source>
        <dbReference type="ARBA" id="ARBA00022723"/>
    </source>
</evidence>
<feature type="binding site" evidence="12">
    <location>
        <position position="863"/>
    </location>
    <ligand>
        <name>[4Fe-4S] cluster</name>
        <dbReference type="ChEBI" id="CHEBI:49883"/>
        <label>3</label>
    </ligand>
</feature>
<evidence type="ECO:0000256" key="11">
    <source>
        <dbReference type="PIRSR" id="PIRSR000159-2"/>
    </source>
</evidence>
<feature type="domain" description="4Fe-4S ferredoxin-type" evidence="14">
    <location>
        <begin position="722"/>
        <end position="751"/>
    </location>
</feature>
<organism evidence="15 16">
    <name type="scientific">Propionibacterium cyclohexanicum</name>
    <dbReference type="NCBI Taxonomy" id="64702"/>
    <lineage>
        <taxon>Bacteria</taxon>
        <taxon>Bacillati</taxon>
        <taxon>Actinomycetota</taxon>
        <taxon>Actinomycetes</taxon>
        <taxon>Propionibacteriales</taxon>
        <taxon>Propionibacteriaceae</taxon>
        <taxon>Propionibacterium</taxon>
    </lineage>
</organism>
<dbReference type="InterPro" id="IPR011895">
    <property type="entry name" value="Pyrv_flavodox_OxRed"/>
</dbReference>
<sequence length="1238" mass="134789">MTTTATAGSLRGSQTGTREAGAVHDDAPAQASARREADLAHQMICDGNTAASDVAFRINELCSIYPITPSSPMAELADEWSAKARPNIWGQVPHVIEMQSEAGAAGALHGALQGGALSTTFTASQGLLLMIPNMYKIAGELTSTVMHVAARSLATQGLSIFGDHQDVMACRQTGFAMLCSTGVQQCHDNALIAQVATLRARVPFMHFFDGFRTSHELNTCIQLTDDELRQMVPDELVREHRERALSPEHPFIRGTAQNPDVYFQGREAGNKYYEAVPAIVQSTMDEFAQMTGRQYHLVDYHGAPDAERVVVIMGSGAETAQQTVAALNAEGQKVGLVVVRLYRPFPAEQLLAAIPASVRKIAVLDRTKEPGSNGEPLFLDVMSTLSEAYSTGARDTLPTIIGGRYGLSSKEFTPGMCVAVYDELTRERPKRRFTVGINDDVTNLSLSYDPSIDLEDPATQRAVFYGIGSDGTVGANKNTIKILGHEPGIFAQGYFVYDSKKSGGLTTSHLRFGPDPIKAPYLVSQAGFIGVHHWADLERIDVLAFARRGTTVLINSPYPADEVWDRLPAPMQRKVIDLDLALYAIDAGSVAREVGLGNRTNTVLQTCYFTISGVLPEDRAIDRIKESITTTYAKKSMEIVRKNHAAVDAALEHLHRIEVPAAVTSQRGYSQPVPEWAPDFVKDVTAAMMTEQGESLPVSKIPADGSFPSGTTKFEKRNISEIIAVWDAEACIQCGNCSFVCPHGVLRAKYYKPEALEGAPDSFESVPLNAAGLPNERYTLQVFAEDCTGCGLCVEACPVHPIGQPQRKAINLDSVLDRSKERANVEFFTSLPHPDRTRVNYGSVRGTQFLEPLFEFSGACPGCGETPYLKLLTQLFGERAQVANATGCSSIYGGNLPTTPWAKNAEGRGPAWSNSLFEDNAEFGLGMRLAADLHLALARQRLTELEELIDRPQLVEALLNAPQAQESELHAQAVRVDELRARIAELIAQPALEGGLRAKLEDLSSVVDNLLRRSVWIVGGDGWAYDIGSGGLDHVLSTGRNINVLVLDTEVYSNTGGQSSKATPMGAVAKFATAGKTTGSKDLAMQAVSYGNVYVAQVAFGADPEQTLKAFREAEAYDGPSIIIAYSHCISHGYNLRKGLDQQYKAVASGHWPLMRYNPEVRNAGGNPFLLDSQRPRLPLGEYRKTELRFKMLAAKDPQEAERLIQLGQEQVNRRWADYEEMASRPAEMFAADARKEA</sequence>
<dbReference type="Pfam" id="PF12838">
    <property type="entry name" value="Fer4_7"/>
    <property type="match status" value="1"/>
</dbReference>
<evidence type="ECO:0000256" key="8">
    <source>
        <dbReference type="ARBA" id="ARBA00023014"/>
    </source>
</evidence>
<dbReference type="Gene3D" id="3.30.70.20">
    <property type="match status" value="1"/>
</dbReference>
<dbReference type="SUPFAM" id="SSF54862">
    <property type="entry name" value="4Fe-4S ferredoxins"/>
    <property type="match status" value="1"/>
</dbReference>
<comment type="cofactor">
    <cofactor evidence="12">
        <name>[4Fe-4S] cluster</name>
        <dbReference type="ChEBI" id="CHEBI:49883"/>
    </cofactor>
    <text evidence="12">Binds 3 [4Fe-4S] clusters per subunit.</text>
</comment>
<feature type="binding site" evidence="12">
    <location>
        <position position="787"/>
    </location>
    <ligand>
        <name>[4Fe-4S] cluster</name>
        <dbReference type="ChEBI" id="CHEBI:49883"/>
        <label>2</label>
    </ligand>
</feature>
<evidence type="ECO:0000256" key="12">
    <source>
        <dbReference type="PIRSR" id="PIRSR000159-50"/>
    </source>
</evidence>
<feature type="binding site" evidence="12">
    <location>
        <position position="888"/>
    </location>
    <ligand>
        <name>[4Fe-4S] cluster</name>
        <dbReference type="ChEBI" id="CHEBI:49883"/>
        <label>3</label>
    </ligand>
</feature>
<dbReference type="SUPFAM" id="SSF53323">
    <property type="entry name" value="Pyruvate-ferredoxin oxidoreductase, PFOR, domain III"/>
    <property type="match status" value="1"/>
</dbReference>
<feature type="binding site" evidence="12">
    <location>
        <position position="790"/>
    </location>
    <ligand>
        <name>[4Fe-4S] cluster</name>
        <dbReference type="ChEBI" id="CHEBI:49883"/>
        <label>2</label>
    </ligand>
</feature>
<dbReference type="SUPFAM" id="SSF52518">
    <property type="entry name" value="Thiamin diphosphate-binding fold (THDP-binding)"/>
    <property type="match status" value="2"/>
</dbReference>
<feature type="binding site" evidence="12">
    <location>
        <position position="731"/>
    </location>
    <ligand>
        <name>[4Fe-4S] cluster</name>
        <dbReference type="ChEBI" id="CHEBI:49883"/>
        <label>1</label>
    </ligand>
</feature>
<feature type="binding site" evidence="12">
    <location>
        <position position="860"/>
    </location>
    <ligand>
        <name>[4Fe-4S] cluster</name>
        <dbReference type="ChEBI" id="CHEBI:49883"/>
        <label>3</label>
    </ligand>
</feature>
<feature type="binding site" evidence="12">
    <location>
        <position position="797"/>
    </location>
    <ligand>
        <name>[4Fe-4S] cluster</name>
        <dbReference type="ChEBI" id="CHEBI:49883"/>
        <label>1</label>
    </ligand>
</feature>
<feature type="binding site" evidence="10">
    <location>
        <begin position="1049"/>
        <end position="1054"/>
    </location>
    <ligand>
        <name>thiamine diphosphate</name>
        <dbReference type="ChEBI" id="CHEBI:58937"/>
    </ligand>
</feature>
<dbReference type="PROSITE" id="PS00198">
    <property type="entry name" value="4FE4S_FER_1"/>
    <property type="match status" value="2"/>
</dbReference>
<feature type="site" description="Important for catalytic activity" evidence="11">
    <location>
        <position position="151"/>
    </location>
</feature>
<feature type="domain" description="4Fe-4S ferredoxin-type" evidence="14">
    <location>
        <begin position="778"/>
        <end position="807"/>
    </location>
</feature>
<dbReference type="Gene3D" id="3.40.920.10">
    <property type="entry name" value="Pyruvate-ferredoxin oxidoreductase, PFOR, domain III"/>
    <property type="match status" value="1"/>
</dbReference>
<dbReference type="Pfam" id="PF17147">
    <property type="entry name" value="PFOR_II"/>
    <property type="match status" value="1"/>
</dbReference>
<feature type="binding site" evidence="12">
    <location>
        <position position="734"/>
    </location>
    <ligand>
        <name>[4Fe-4S] cluster</name>
        <dbReference type="ChEBI" id="CHEBI:49883"/>
        <label>1</label>
    </ligand>
</feature>
<dbReference type="GO" id="GO:0005506">
    <property type="term" value="F:iron ion binding"/>
    <property type="evidence" value="ECO:0007669"/>
    <property type="project" value="InterPro"/>
</dbReference>